<dbReference type="Pfam" id="PF10639">
    <property type="entry name" value="TMEM234"/>
    <property type="match status" value="1"/>
</dbReference>
<evidence type="ECO:0000313" key="10">
    <source>
        <dbReference type="Proteomes" id="UP000234275"/>
    </source>
</evidence>
<feature type="transmembrane region" description="Helical" evidence="8">
    <location>
        <begin position="15"/>
        <end position="36"/>
    </location>
</feature>
<dbReference type="GO" id="GO:0016020">
    <property type="term" value="C:membrane"/>
    <property type="evidence" value="ECO:0007669"/>
    <property type="project" value="UniProtKB-SubCell"/>
</dbReference>
<dbReference type="Proteomes" id="UP000234275">
    <property type="component" value="Unassembled WGS sequence"/>
</dbReference>
<feature type="compositionally biased region" description="Basic and acidic residues" evidence="7">
    <location>
        <begin position="79"/>
        <end position="93"/>
    </location>
</feature>
<evidence type="ECO:0000256" key="4">
    <source>
        <dbReference type="ARBA" id="ARBA00022824"/>
    </source>
</evidence>
<keyword evidence="5 8" id="KW-1133">Transmembrane helix</keyword>
<organism evidence="9 10">
    <name type="scientific">Aspergillus steynii IBT 23096</name>
    <dbReference type="NCBI Taxonomy" id="1392250"/>
    <lineage>
        <taxon>Eukaryota</taxon>
        <taxon>Fungi</taxon>
        <taxon>Dikarya</taxon>
        <taxon>Ascomycota</taxon>
        <taxon>Pezizomycotina</taxon>
        <taxon>Eurotiomycetes</taxon>
        <taxon>Eurotiomycetidae</taxon>
        <taxon>Eurotiales</taxon>
        <taxon>Aspergillaceae</taxon>
        <taxon>Aspergillus</taxon>
        <taxon>Aspergillus subgen. Circumdati</taxon>
    </lineage>
</organism>
<evidence type="ECO:0000256" key="7">
    <source>
        <dbReference type="SAM" id="MobiDB-lite"/>
    </source>
</evidence>
<dbReference type="OrthoDB" id="43458at2759"/>
<sequence length="232" mass="26055">MDPDTSPPTTDQPPIFNYVLSFLLVGVAWGFTTPFIRRAAADFNARQELHQQSQDPSSSNTQDLDETEEQELQSRQQRHRGEAHSEQETEPLREGAASESEEDESEDHPPPEARPAWMDRDQGSQNQSRATRQKSSWIKTKVTAIFWTVVNLLRTPAYAIPLVINLTGSVWFFLLVGKHELSLTVPLANSSAFLFTVLGEWYVERKVIEKETWLGMALVLGGIGICVKSKGS</sequence>
<comment type="subcellular location">
    <subcellularLocation>
        <location evidence="1">Endoplasmic reticulum membrane</location>
        <topology evidence="1">Multi-pass membrane protein</topology>
    </subcellularLocation>
</comment>
<dbReference type="VEuPathDB" id="FungiDB:P170DRAFT_458048"/>
<proteinExistence type="inferred from homology"/>
<feature type="compositionally biased region" description="Polar residues" evidence="7">
    <location>
        <begin position="50"/>
        <end position="60"/>
    </location>
</feature>
<keyword evidence="6 8" id="KW-0472">Membrane</keyword>
<protein>
    <recommendedName>
        <fullName evidence="11">Integral membrane protein</fullName>
    </recommendedName>
</protein>
<dbReference type="PANTHER" id="PTHR28668">
    <property type="entry name" value="TRANSMEMBRANE PROTEIN 234"/>
    <property type="match status" value="1"/>
</dbReference>
<feature type="transmembrane region" description="Helical" evidence="8">
    <location>
        <begin position="183"/>
        <end position="203"/>
    </location>
</feature>
<feature type="region of interest" description="Disordered" evidence="7">
    <location>
        <begin position="47"/>
        <end position="134"/>
    </location>
</feature>
<dbReference type="RefSeq" id="XP_024701101.1">
    <property type="nucleotide sequence ID" value="XM_024851760.1"/>
</dbReference>
<evidence type="ECO:0000256" key="2">
    <source>
        <dbReference type="ARBA" id="ARBA00005977"/>
    </source>
</evidence>
<comment type="caution">
    <text evidence="9">The sequence shown here is derived from an EMBL/GenBank/DDBJ whole genome shotgun (WGS) entry which is preliminary data.</text>
</comment>
<evidence type="ECO:0000256" key="6">
    <source>
        <dbReference type="ARBA" id="ARBA00023136"/>
    </source>
</evidence>
<evidence type="ECO:0000256" key="1">
    <source>
        <dbReference type="ARBA" id="ARBA00004477"/>
    </source>
</evidence>
<dbReference type="InterPro" id="IPR018908">
    <property type="entry name" value="TMEM234"/>
</dbReference>
<dbReference type="InterPro" id="IPR037185">
    <property type="entry name" value="EmrE-like"/>
</dbReference>
<accession>A0A2I2FYU8</accession>
<comment type="similarity">
    <text evidence="2">Belongs to the TMEM234 family.</text>
</comment>
<keyword evidence="3 8" id="KW-0812">Transmembrane</keyword>
<evidence type="ECO:0000256" key="8">
    <source>
        <dbReference type="SAM" id="Phobius"/>
    </source>
</evidence>
<keyword evidence="10" id="KW-1185">Reference proteome</keyword>
<name>A0A2I2FYU8_9EURO</name>
<gene>
    <name evidence="9" type="ORF">P170DRAFT_458048</name>
</gene>
<feature type="compositionally biased region" description="Polar residues" evidence="7">
    <location>
        <begin position="123"/>
        <end position="134"/>
    </location>
</feature>
<dbReference type="SUPFAM" id="SSF103481">
    <property type="entry name" value="Multidrug resistance efflux transporter EmrE"/>
    <property type="match status" value="1"/>
</dbReference>
<evidence type="ECO:0000313" key="9">
    <source>
        <dbReference type="EMBL" id="PLB45799.1"/>
    </source>
</evidence>
<evidence type="ECO:0008006" key="11">
    <source>
        <dbReference type="Google" id="ProtNLM"/>
    </source>
</evidence>
<feature type="compositionally biased region" description="Basic and acidic residues" evidence="7">
    <location>
        <begin position="107"/>
        <end position="122"/>
    </location>
</feature>
<dbReference type="EMBL" id="MSFO01000007">
    <property type="protein sequence ID" value="PLB45799.1"/>
    <property type="molecule type" value="Genomic_DNA"/>
</dbReference>
<evidence type="ECO:0000256" key="5">
    <source>
        <dbReference type="ARBA" id="ARBA00022989"/>
    </source>
</evidence>
<reference evidence="9 10" key="1">
    <citation type="submission" date="2016-12" db="EMBL/GenBank/DDBJ databases">
        <title>The genomes of Aspergillus section Nigri reveals drivers in fungal speciation.</title>
        <authorList>
            <consortium name="DOE Joint Genome Institute"/>
            <person name="Vesth T.C."/>
            <person name="Nybo J."/>
            <person name="Theobald S."/>
            <person name="Brandl J."/>
            <person name="Frisvad J.C."/>
            <person name="Nielsen K.F."/>
            <person name="Lyhne E.K."/>
            <person name="Kogle M.E."/>
            <person name="Kuo A."/>
            <person name="Riley R."/>
            <person name="Clum A."/>
            <person name="Nolan M."/>
            <person name="Lipzen A."/>
            <person name="Salamov A."/>
            <person name="Henrissat B."/>
            <person name="Wiebenga A."/>
            <person name="De Vries R.P."/>
            <person name="Grigoriev I.V."/>
            <person name="Mortensen U.H."/>
            <person name="Andersen M.R."/>
            <person name="Baker S.E."/>
        </authorList>
    </citation>
    <scope>NUCLEOTIDE SEQUENCE [LARGE SCALE GENOMIC DNA]</scope>
    <source>
        <strain evidence="9 10">IBT 23096</strain>
    </source>
</reference>
<evidence type="ECO:0000256" key="3">
    <source>
        <dbReference type="ARBA" id="ARBA00022692"/>
    </source>
</evidence>
<dbReference type="AlphaFoldDB" id="A0A2I2FYU8"/>
<dbReference type="GeneID" id="36559459"/>
<dbReference type="PANTHER" id="PTHR28668:SF1">
    <property type="entry name" value="TRANSMEMBRANE PROTEIN 234"/>
    <property type="match status" value="1"/>
</dbReference>
<keyword evidence="4" id="KW-0256">Endoplasmic reticulum</keyword>